<feature type="compositionally biased region" description="Low complexity" evidence="7">
    <location>
        <begin position="8"/>
        <end position="26"/>
    </location>
</feature>
<accession>A0A852UPE0</accession>
<organism evidence="10 11">
    <name type="scientific">Streptosporangium sandarakinum</name>
    <dbReference type="NCBI Taxonomy" id="1260955"/>
    <lineage>
        <taxon>Bacteria</taxon>
        <taxon>Bacillati</taxon>
        <taxon>Actinomycetota</taxon>
        <taxon>Actinomycetes</taxon>
        <taxon>Streptosporangiales</taxon>
        <taxon>Streptosporangiaceae</taxon>
        <taxon>Streptosporangium</taxon>
    </lineage>
</organism>
<dbReference type="InterPro" id="IPR011701">
    <property type="entry name" value="MFS"/>
</dbReference>
<evidence type="ECO:0000256" key="8">
    <source>
        <dbReference type="SAM" id="Phobius"/>
    </source>
</evidence>
<dbReference type="InterPro" id="IPR005829">
    <property type="entry name" value="Sugar_transporter_CS"/>
</dbReference>
<evidence type="ECO:0000256" key="2">
    <source>
        <dbReference type="ARBA" id="ARBA00022448"/>
    </source>
</evidence>
<evidence type="ECO:0000256" key="7">
    <source>
        <dbReference type="SAM" id="MobiDB-lite"/>
    </source>
</evidence>
<dbReference type="PANTHER" id="PTHR23517:SF2">
    <property type="entry name" value="MULTIDRUG RESISTANCE PROTEIN MDTH"/>
    <property type="match status" value="1"/>
</dbReference>
<feature type="transmembrane region" description="Helical" evidence="8">
    <location>
        <begin position="71"/>
        <end position="96"/>
    </location>
</feature>
<feature type="domain" description="Major facilitator superfamily (MFS) profile" evidence="9">
    <location>
        <begin position="38"/>
        <end position="449"/>
    </location>
</feature>
<keyword evidence="4 8" id="KW-0812">Transmembrane</keyword>
<dbReference type="Proteomes" id="UP000576393">
    <property type="component" value="Unassembled WGS sequence"/>
</dbReference>
<dbReference type="PROSITE" id="PS00216">
    <property type="entry name" value="SUGAR_TRANSPORT_1"/>
    <property type="match status" value="1"/>
</dbReference>
<feature type="transmembrane region" description="Helical" evidence="8">
    <location>
        <begin position="40"/>
        <end position="64"/>
    </location>
</feature>
<dbReference type="SUPFAM" id="SSF103473">
    <property type="entry name" value="MFS general substrate transporter"/>
    <property type="match status" value="1"/>
</dbReference>
<evidence type="ECO:0000256" key="1">
    <source>
        <dbReference type="ARBA" id="ARBA00004651"/>
    </source>
</evidence>
<comment type="subcellular location">
    <subcellularLocation>
        <location evidence="1">Cell membrane</location>
        <topology evidence="1">Multi-pass membrane protein</topology>
    </subcellularLocation>
</comment>
<feature type="transmembrane region" description="Helical" evidence="8">
    <location>
        <begin position="191"/>
        <end position="211"/>
    </location>
</feature>
<dbReference type="Gene3D" id="1.20.1250.20">
    <property type="entry name" value="MFS general substrate transporter like domains"/>
    <property type="match status" value="1"/>
</dbReference>
<name>A0A852UPE0_9ACTN</name>
<dbReference type="Pfam" id="PF07690">
    <property type="entry name" value="MFS_1"/>
    <property type="match status" value="1"/>
</dbReference>
<dbReference type="EMBL" id="JACCCO010000001">
    <property type="protein sequence ID" value="NYF38912.1"/>
    <property type="molecule type" value="Genomic_DNA"/>
</dbReference>
<dbReference type="PANTHER" id="PTHR23517">
    <property type="entry name" value="RESISTANCE PROTEIN MDTM, PUTATIVE-RELATED-RELATED"/>
    <property type="match status" value="1"/>
</dbReference>
<dbReference type="RefSeq" id="WP_179818600.1">
    <property type="nucleotide sequence ID" value="NZ_JACCCO010000001.1"/>
</dbReference>
<dbReference type="GO" id="GO:0005886">
    <property type="term" value="C:plasma membrane"/>
    <property type="evidence" value="ECO:0007669"/>
    <property type="project" value="UniProtKB-SubCell"/>
</dbReference>
<evidence type="ECO:0000256" key="4">
    <source>
        <dbReference type="ARBA" id="ARBA00022692"/>
    </source>
</evidence>
<feature type="transmembrane region" description="Helical" evidence="8">
    <location>
        <begin position="116"/>
        <end position="142"/>
    </location>
</feature>
<feature type="transmembrane region" description="Helical" evidence="8">
    <location>
        <begin position="425"/>
        <end position="444"/>
    </location>
</feature>
<evidence type="ECO:0000256" key="6">
    <source>
        <dbReference type="ARBA" id="ARBA00023136"/>
    </source>
</evidence>
<dbReference type="InterPro" id="IPR050171">
    <property type="entry name" value="MFS_Transporters"/>
</dbReference>
<feature type="transmembrane region" description="Helical" evidence="8">
    <location>
        <begin position="366"/>
        <end position="388"/>
    </location>
</feature>
<feature type="region of interest" description="Disordered" evidence="7">
    <location>
        <begin position="217"/>
        <end position="257"/>
    </location>
</feature>
<protein>
    <submittedName>
        <fullName evidence="10">MFS family permease</fullName>
    </submittedName>
</protein>
<feature type="transmembrane region" description="Helical" evidence="8">
    <location>
        <begin position="306"/>
        <end position="326"/>
    </location>
</feature>
<dbReference type="AlphaFoldDB" id="A0A852UPE0"/>
<dbReference type="InterPro" id="IPR020846">
    <property type="entry name" value="MFS_dom"/>
</dbReference>
<feature type="transmembrane region" description="Helical" evidence="8">
    <location>
        <begin position="163"/>
        <end position="185"/>
    </location>
</feature>
<feature type="region of interest" description="Disordered" evidence="7">
    <location>
        <begin position="1"/>
        <end position="27"/>
    </location>
</feature>
<sequence>MTSTTLAGPGSPSGSPGSPDPSGSPGFLRSKLGGLPRPFWALWAGTLVNRVGMMVQPFIGVYLIESRGMSLAAAGTVMTVFGAGSLISQVPAGWLADRYGRRITLAGGMTATAAGMAALGASSSFPAIVASMFVLGLAIDAYRPASNALVADLVSPADRPRAYGLLFWALNLGFSVAMVAGGWLARAGYGWMFAVNALTSLAFGLLVWRAVPETLPRRAGRTGPRDGDGDGRSRDGGGLRGEGDRLRDGGASPGDRAGAPRGGLAALLGDRLMVVYCLISLLYSMAYSQAFTTLPVAMSGSGFSTVDYGLVIAVNGVLIVVLQPLTGDWVGRRDPGTVFAAGLIVISAGFALTAFVSSIAGYAAGVVVWTLGEILTAGLPGAIVAILAPPHLRGRYAGMYGLAMSGGAMLAPLVGTHLLTAGPVTLWLTVGGVNLAAAAGLLAIRPALRRRAASQEA</sequence>
<feature type="transmembrane region" description="Helical" evidence="8">
    <location>
        <begin position="264"/>
        <end position="286"/>
    </location>
</feature>
<dbReference type="PROSITE" id="PS50850">
    <property type="entry name" value="MFS"/>
    <property type="match status" value="1"/>
</dbReference>
<keyword evidence="5 8" id="KW-1133">Transmembrane helix</keyword>
<comment type="caution">
    <text evidence="10">The sequence shown here is derived from an EMBL/GenBank/DDBJ whole genome shotgun (WGS) entry which is preliminary data.</text>
</comment>
<evidence type="ECO:0000313" key="11">
    <source>
        <dbReference type="Proteomes" id="UP000576393"/>
    </source>
</evidence>
<gene>
    <name evidence="10" type="ORF">HDA43_001071</name>
</gene>
<dbReference type="GO" id="GO:0022857">
    <property type="term" value="F:transmembrane transporter activity"/>
    <property type="evidence" value="ECO:0007669"/>
    <property type="project" value="InterPro"/>
</dbReference>
<evidence type="ECO:0000259" key="9">
    <source>
        <dbReference type="PROSITE" id="PS50850"/>
    </source>
</evidence>
<feature type="transmembrane region" description="Helical" evidence="8">
    <location>
        <begin position="400"/>
        <end position="419"/>
    </location>
</feature>
<evidence type="ECO:0000256" key="3">
    <source>
        <dbReference type="ARBA" id="ARBA00022475"/>
    </source>
</evidence>
<evidence type="ECO:0000256" key="5">
    <source>
        <dbReference type="ARBA" id="ARBA00022989"/>
    </source>
</evidence>
<feature type="compositionally biased region" description="Basic and acidic residues" evidence="7">
    <location>
        <begin position="223"/>
        <end position="248"/>
    </location>
</feature>
<proteinExistence type="predicted"/>
<evidence type="ECO:0000313" key="10">
    <source>
        <dbReference type="EMBL" id="NYF38912.1"/>
    </source>
</evidence>
<reference evidence="10 11" key="1">
    <citation type="submission" date="2020-07" db="EMBL/GenBank/DDBJ databases">
        <title>Sequencing the genomes of 1000 actinobacteria strains.</title>
        <authorList>
            <person name="Klenk H.-P."/>
        </authorList>
    </citation>
    <scope>NUCLEOTIDE SEQUENCE [LARGE SCALE GENOMIC DNA]</scope>
    <source>
        <strain evidence="10 11">DSM 45763</strain>
    </source>
</reference>
<feature type="transmembrane region" description="Helical" evidence="8">
    <location>
        <begin position="338"/>
        <end position="360"/>
    </location>
</feature>
<keyword evidence="2" id="KW-0813">Transport</keyword>
<keyword evidence="6 8" id="KW-0472">Membrane</keyword>
<keyword evidence="11" id="KW-1185">Reference proteome</keyword>
<keyword evidence="3" id="KW-1003">Cell membrane</keyword>
<dbReference type="InterPro" id="IPR036259">
    <property type="entry name" value="MFS_trans_sf"/>
</dbReference>